<dbReference type="PANTHER" id="PTHR30614:SF0">
    <property type="entry name" value="L-CYSTINE TRANSPORT SYSTEM PERMEASE PROTEIN TCYL"/>
    <property type="match status" value="1"/>
</dbReference>
<protein>
    <submittedName>
        <fullName evidence="12">ABC transporter permease subunit</fullName>
    </submittedName>
</protein>
<dbReference type="SUPFAM" id="SSF53850">
    <property type="entry name" value="Periplasmic binding protein-like II"/>
    <property type="match status" value="1"/>
</dbReference>
<evidence type="ECO:0000313" key="13">
    <source>
        <dbReference type="Proteomes" id="UP000628463"/>
    </source>
</evidence>
<feature type="transmembrane region" description="Helical" evidence="10">
    <location>
        <begin position="462"/>
        <end position="483"/>
    </location>
</feature>
<evidence type="ECO:0000313" key="12">
    <source>
        <dbReference type="EMBL" id="MBC5679795.1"/>
    </source>
</evidence>
<name>A0ABR7FYQ0_9FIRM</name>
<evidence type="ECO:0000256" key="9">
    <source>
        <dbReference type="ARBA" id="ARBA00023136"/>
    </source>
</evidence>
<comment type="similarity">
    <text evidence="10">Belongs to the binding-protein-dependent transport system permease family.</text>
</comment>
<dbReference type="Pfam" id="PF00528">
    <property type="entry name" value="BPD_transp_1"/>
    <property type="match status" value="1"/>
</dbReference>
<proteinExistence type="inferred from homology"/>
<keyword evidence="8 10" id="KW-1133">Transmembrane helix</keyword>
<dbReference type="InterPro" id="IPR010065">
    <property type="entry name" value="AA_ABC_transptr_permease_3TM"/>
</dbReference>
<dbReference type="InterPro" id="IPR018313">
    <property type="entry name" value="SBP_3_CS"/>
</dbReference>
<dbReference type="InterPro" id="IPR043429">
    <property type="entry name" value="ArtM/GltK/GlnP/TcyL/YhdX-like"/>
</dbReference>
<keyword evidence="3 10" id="KW-0813">Transport</keyword>
<dbReference type="SMART" id="SM00062">
    <property type="entry name" value="PBPb"/>
    <property type="match status" value="1"/>
</dbReference>
<dbReference type="SUPFAM" id="SSF161098">
    <property type="entry name" value="MetI-like"/>
    <property type="match status" value="1"/>
</dbReference>
<sequence>MAGVITGCGSKKNDSNVAKNSGDTFTVGFDAEFPPYGYKDDSGEYVGFDLDLAAEVCSRNGWTLVKQPIEWESKDMELNSGMIDCIWNGFTMDGREKEYTWSTAYVDNSQVVVVKKNSGITKLSDLAGKNVIVQSDSSALAAFTGEDADEENIRLAASFKSLQQVGDYNSAFLNLDAGSADAVCMDIGVAKYEVESRGDTFTILNEHVSSEEYGVGFKKGNTQLRNQVQETLEEMLADGSFDSIVQKWGLEESACLGQPGTDSVMKAEDTVKEKTGFLDNMLDILRQLLSGMLASLGIFVLTLIFSLPLGLVITFIRRSKLKVLNWIARIYISIMRGTPLMLQLLVVFFGPYYLFGMSLSNSYRFYAVIIGFSLNYAAYFAEIYRSGIEAVPKGQYEAAAVLGYSRTQTFVRIIFPQMVKIVLPPVTNEVITLVKDTSLAFALAYTEMFTLAKQIAAAQTSIMPLFVAGLFYYIFNFVVAYGMEKLENKMKY</sequence>
<dbReference type="Gene3D" id="3.40.190.10">
    <property type="entry name" value="Periplasmic binding protein-like II"/>
    <property type="match status" value="2"/>
</dbReference>
<comment type="caution">
    <text evidence="12">The sequence shown here is derived from an EMBL/GenBank/DDBJ whole genome shotgun (WGS) entry which is preliminary data.</text>
</comment>
<evidence type="ECO:0000256" key="10">
    <source>
        <dbReference type="RuleBase" id="RU363032"/>
    </source>
</evidence>
<dbReference type="Gene3D" id="1.10.3720.10">
    <property type="entry name" value="MetI-like"/>
    <property type="match status" value="1"/>
</dbReference>
<feature type="transmembrane region" description="Helical" evidence="10">
    <location>
        <begin position="365"/>
        <end position="384"/>
    </location>
</feature>
<keyword evidence="7" id="KW-0029">Amino-acid transport</keyword>
<feature type="domain" description="ABC transmembrane type-1" evidence="11">
    <location>
        <begin position="292"/>
        <end position="483"/>
    </location>
</feature>
<feature type="transmembrane region" description="Helical" evidence="10">
    <location>
        <begin position="288"/>
        <end position="316"/>
    </location>
</feature>
<dbReference type="CDD" id="cd00996">
    <property type="entry name" value="PBP2_AatB_like"/>
    <property type="match status" value="1"/>
</dbReference>
<comment type="subcellular location">
    <subcellularLocation>
        <location evidence="1 10">Cell membrane</location>
        <topology evidence="1 10">Multi-pass membrane protein</topology>
    </subcellularLocation>
</comment>
<evidence type="ECO:0000256" key="8">
    <source>
        <dbReference type="ARBA" id="ARBA00022989"/>
    </source>
</evidence>
<evidence type="ECO:0000256" key="1">
    <source>
        <dbReference type="ARBA" id="ARBA00004651"/>
    </source>
</evidence>
<keyword evidence="6" id="KW-0732">Signal</keyword>
<evidence type="ECO:0000256" key="7">
    <source>
        <dbReference type="ARBA" id="ARBA00022970"/>
    </source>
</evidence>
<dbReference type="InterPro" id="IPR001638">
    <property type="entry name" value="Solute-binding_3/MltF_N"/>
</dbReference>
<evidence type="ECO:0000256" key="3">
    <source>
        <dbReference type="ARBA" id="ARBA00022448"/>
    </source>
</evidence>
<reference evidence="12 13" key="1">
    <citation type="submission" date="2020-08" db="EMBL/GenBank/DDBJ databases">
        <title>Genome public.</title>
        <authorList>
            <person name="Liu C."/>
            <person name="Sun Q."/>
        </authorList>
    </citation>
    <scope>NUCLEOTIDE SEQUENCE [LARGE SCALE GENOMIC DNA]</scope>
    <source>
        <strain evidence="12 13">NSJ-43</strain>
    </source>
</reference>
<keyword evidence="5 10" id="KW-0812">Transmembrane</keyword>
<dbReference type="PROSITE" id="PS50928">
    <property type="entry name" value="ABC_TM1"/>
    <property type="match status" value="1"/>
</dbReference>
<dbReference type="CDD" id="cd06261">
    <property type="entry name" value="TM_PBP2"/>
    <property type="match status" value="1"/>
</dbReference>
<dbReference type="PANTHER" id="PTHR30614">
    <property type="entry name" value="MEMBRANE COMPONENT OF AMINO ACID ABC TRANSPORTER"/>
    <property type="match status" value="1"/>
</dbReference>
<dbReference type="InterPro" id="IPR000515">
    <property type="entry name" value="MetI-like"/>
</dbReference>
<dbReference type="PROSITE" id="PS01039">
    <property type="entry name" value="SBP_BACTERIAL_3"/>
    <property type="match status" value="1"/>
</dbReference>
<gene>
    <name evidence="12" type="ORF">H8S01_02300</name>
</gene>
<evidence type="ECO:0000256" key="5">
    <source>
        <dbReference type="ARBA" id="ARBA00022692"/>
    </source>
</evidence>
<organism evidence="12 13">
    <name type="scientific">Lachnospira hominis</name>
    <name type="common">ex Liu et al. 2021</name>
    <dbReference type="NCBI Taxonomy" id="2763051"/>
    <lineage>
        <taxon>Bacteria</taxon>
        <taxon>Bacillati</taxon>
        <taxon>Bacillota</taxon>
        <taxon>Clostridia</taxon>
        <taxon>Lachnospirales</taxon>
        <taxon>Lachnospiraceae</taxon>
        <taxon>Lachnospira</taxon>
    </lineage>
</organism>
<comment type="similarity">
    <text evidence="2">Belongs to the bacterial solute-binding protein 3 family.</text>
</comment>
<evidence type="ECO:0000259" key="11">
    <source>
        <dbReference type="PROSITE" id="PS50928"/>
    </source>
</evidence>
<keyword evidence="4" id="KW-1003">Cell membrane</keyword>
<evidence type="ECO:0000256" key="2">
    <source>
        <dbReference type="ARBA" id="ARBA00010333"/>
    </source>
</evidence>
<dbReference type="Pfam" id="PF00497">
    <property type="entry name" value="SBP_bac_3"/>
    <property type="match status" value="1"/>
</dbReference>
<keyword evidence="13" id="KW-1185">Reference proteome</keyword>
<keyword evidence="9 10" id="KW-0472">Membrane</keyword>
<evidence type="ECO:0000256" key="6">
    <source>
        <dbReference type="ARBA" id="ARBA00022729"/>
    </source>
</evidence>
<dbReference type="EMBL" id="JACOPD010000001">
    <property type="protein sequence ID" value="MBC5679795.1"/>
    <property type="molecule type" value="Genomic_DNA"/>
</dbReference>
<dbReference type="InterPro" id="IPR035906">
    <property type="entry name" value="MetI-like_sf"/>
</dbReference>
<accession>A0ABR7FYQ0</accession>
<dbReference type="NCBIfam" id="TIGR01726">
    <property type="entry name" value="HEQRo_perm_3TM"/>
    <property type="match status" value="1"/>
</dbReference>
<feature type="transmembrane region" description="Helical" evidence="10">
    <location>
        <begin position="328"/>
        <end position="353"/>
    </location>
</feature>
<evidence type="ECO:0000256" key="4">
    <source>
        <dbReference type="ARBA" id="ARBA00022475"/>
    </source>
</evidence>
<dbReference type="Proteomes" id="UP000628463">
    <property type="component" value="Unassembled WGS sequence"/>
</dbReference>